<dbReference type="InterPro" id="IPR047959">
    <property type="entry name" value="Transpos_IS5"/>
</dbReference>
<name>Q5GZC5_XANOR</name>
<evidence type="ECO:0000313" key="8">
    <source>
        <dbReference type="EMBL" id="AAW75946.1"/>
    </source>
</evidence>
<dbReference type="EMBL" id="AE013598">
    <property type="protein sequence ID" value="AAW75946.1"/>
    <property type="molecule type" value="Genomic_DNA"/>
</dbReference>
<dbReference type="GO" id="GO:0004803">
    <property type="term" value="F:transposase activity"/>
    <property type="evidence" value="ECO:0007669"/>
    <property type="project" value="InterPro"/>
</dbReference>
<feature type="domain" description="Transposase IS4-like" evidence="6">
    <location>
        <begin position="135"/>
        <end position="287"/>
    </location>
</feature>
<dbReference type="Pfam" id="PF05598">
    <property type="entry name" value="DUF772"/>
    <property type="match status" value="1"/>
</dbReference>
<keyword evidence="3" id="KW-0815">Transposition</keyword>
<evidence type="ECO:0000259" key="7">
    <source>
        <dbReference type="Pfam" id="PF05598"/>
    </source>
</evidence>
<dbReference type="AlphaFoldDB" id="Q5GZC5"/>
<organism evidence="8 9">
    <name type="scientific">Xanthomonas oryzae pv. oryzae (strain KACC10331 / KXO85)</name>
    <dbReference type="NCBI Taxonomy" id="291331"/>
    <lineage>
        <taxon>Bacteria</taxon>
        <taxon>Pseudomonadati</taxon>
        <taxon>Pseudomonadota</taxon>
        <taxon>Gammaproteobacteria</taxon>
        <taxon>Lysobacterales</taxon>
        <taxon>Lysobacteraceae</taxon>
        <taxon>Xanthomonas</taxon>
    </lineage>
</organism>
<feature type="domain" description="Transposase InsH N-terminal" evidence="7">
    <location>
        <begin position="17"/>
        <end position="109"/>
    </location>
</feature>
<dbReference type="HOGENOM" id="CLU_049873_1_0_6"/>
<dbReference type="STRING" id="291331.XOO2692"/>
<evidence type="ECO:0000259" key="6">
    <source>
        <dbReference type="Pfam" id="PF01609"/>
    </source>
</evidence>
<protein>
    <submittedName>
        <fullName evidence="8">Transposase</fullName>
    </submittedName>
</protein>
<dbReference type="KEGG" id="xoo:XOO2692"/>
<keyword evidence="9" id="KW-1185">Reference proteome</keyword>
<comment type="function">
    <text evidence="1">Involved in the transposition of the insertion sequence IS5.</text>
</comment>
<evidence type="ECO:0000313" key="9">
    <source>
        <dbReference type="Proteomes" id="UP000006735"/>
    </source>
</evidence>
<accession>Q5GZC5</accession>
<dbReference type="InterPro" id="IPR008490">
    <property type="entry name" value="Transposase_InsH_N"/>
</dbReference>
<evidence type="ECO:0000256" key="1">
    <source>
        <dbReference type="ARBA" id="ARBA00003544"/>
    </source>
</evidence>
<sequence length="358" mass="39974">MQLTFGDAEGLGKRKQTRREIFLAEMERIVPWKRLLALIEPHYPVSGRPGRQPYALARMLRIHLLQQWYALSDPAMEEALHEIPTLRRFAQLGGLDNVPDETTILNFRRLLETHGIAARMLEAVNAHLSRKGQSLRSGTIVDATLIAAPSSTKNADHARDPEMHQTKKGNQWYFGMKAHIGVDEFSGLVHHVQCTAANVADVTVTHALLHGKEDSVFGDSGYTGAEKRDELQSCEAAFFIAAKRSTIQAIGNKRARAWAERWEHFKASVRAKVEHPFRVIKRQFGLHQGALSRPGQEHRTGADVICAVESVDGAPALAAGQGIMLAWRQPKPPERCKNRTRLSIFPVIEMQEAGILEV</sequence>
<dbReference type="Pfam" id="PF01609">
    <property type="entry name" value="DDE_Tnp_1"/>
    <property type="match status" value="1"/>
</dbReference>
<evidence type="ECO:0000256" key="2">
    <source>
        <dbReference type="ARBA" id="ARBA00010075"/>
    </source>
</evidence>
<evidence type="ECO:0000256" key="3">
    <source>
        <dbReference type="ARBA" id="ARBA00022578"/>
    </source>
</evidence>
<dbReference type="GO" id="GO:0003677">
    <property type="term" value="F:DNA binding"/>
    <property type="evidence" value="ECO:0007669"/>
    <property type="project" value="UniProtKB-KW"/>
</dbReference>
<dbReference type="PANTHER" id="PTHR35604:SF2">
    <property type="entry name" value="TRANSPOSASE INSH FOR INSERTION SEQUENCE ELEMENT IS5A-RELATED"/>
    <property type="match status" value="1"/>
</dbReference>
<keyword evidence="4" id="KW-0238">DNA-binding</keyword>
<dbReference type="GO" id="GO:0006313">
    <property type="term" value="P:DNA transposition"/>
    <property type="evidence" value="ECO:0007669"/>
    <property type="project" value="InterPro"/>
</dbReference>
<dbReference type="PANTHER" id="PTHR35604">
    <property type="entry name" value="TRANSPOSASE INSH FOR INSERTION SEQUENCE ELEMENT IS5A-RELATED"/>
    <property type="match status" value="1"/>
</dbReference>
<evidence type="ECO:0000256" key="4">
    <source>
        <dbReference type="ARBA" id="ARBA00023125"/>
    </source>
</evidence>
<reference evidence="8 9" key="1">
    <citation type="journal article" date="2005" name="Nucleic Acids Res.">
        <title>The genome sequence of Xanthomonas oryzae pathovar oryzae KACC10331, the bacterial blight pathogen of rice.</title>
        <authorList>
            <person name="Lee B.M."/>
            <person name="Park Y.J."/>
            <person name="Park D.S."/>
            <person name="Kang H.W."/>
            <person name="Kim J.G."/>
            <person name="Song E.S."/>
            <person name="Park I.C."/>
            <person name="Yoon U.H."/>
            <person name="Hahn J.H."/>
            <person name="Koo B.S."/>
            <person name="Lee G.B."/>
            <person name="Kim H."/>
            <person name="Park H.S."/>
            <person name="Yoon K.O."/>
            <person name="Kim J.H."/>
            <person name="Jung C.H."/>
            <person name="Koh N.H."/>
            <person name="Seo J.S."/>
            <person name="Go S.J."/>
        </authorList>
    </citation>
    <scope>NUCLEOTIDE SEQUENCE [LARGE SCALE GENOMIC DNA]</scope>
    <source>
        <strain evidence="9">KACC10331 / KXO85</strain>
    </source>
</reference>
<evidence type="ECO:0000256" key="5">
    <source>
        <dbReference type="ARBA" id="ARBA00023172"/>
    </source>
</evidence>
<comment type="similarity">
    <text evidence="2">Belongs to the transposase 11 family.</text>
</comment>
<dbReference type="NCBIfam" id="NF033581">
    <property type="entry name" value="transpos_IS5_4"/>
    <property type="match status" value="1"/>
</dbReference>
<dbReference type="Proteomes" id="UP000006735">
    <property type="component" value="Chromosome"/>
</dbReference>
<dbReference type="InterPro" id="IPR002559">
    <property type="entry name" value="Transposase_11"/>
</dbReference>
<gene>
    <name evidence="8" type="ordered locus">XOO2692</name>
</gene>
<keyword evidence="5" id="KW-0233">DNA recombination</keyword>
<proteinExistence type="inferred from homology"/>